<accession>A0ABM0MQI5</accession>
<dbReference type="SUPFAM" id="SSF56815">
    <property type="entry name" value="Sec1/munc18-like (SM) proteins"/>
    <property type="match status" value="1"/>
</dbReference>
<dbReference type="InterPro" id="IPR027482">
    <property type="entry name" value="Sec1-like_dom2"/>
</dbReference>
<dbReference type="RefSeq" id="XP_006822276.1">
    <property type="nucleotide sequence ID" value="XM_006822213.1"/>
</dbReference>
<dbReference type="InterPro" id="IPR043154">
    <property type="entry name" value="Sec-1-like_dom1"/>
</dbReference>
<dbReference type="Proteomes" id="UP000694865">
    <property type="component" value="Unplaced"/>
</dbReference>
<sequence>MALKDVVGKRIMQDVIRSVYKPGEWKVLVVDQLSMRMVSACCKMHEIMGEGITIVEDICKRREPLPSMEAVYLLTPSEKSVRLLISDFKDYHKIMYKKAHVFFTEVCPDELFNEISKSPAGKVIKTLKEINIAFLPYEEQVFSLDMPESFNTFYSPQSSLRMGGRNTQMEKLAEQLATLCATLGEYPSIRYRGECEKTAELAQMVQSKLDAYKADEPTMGEGPEKHRSQLLILDRGIDPVSPLLHELTFQAMAYDLLPIENDVY</sequence>
<dbReference type="Gene3D" id="3.40.50.2060">
    <property type="match status" value="1"/>
</dbReference>
<dbReference type="PANTHER" id="PTHR11679">
    <property type="entry name" value="VESICLE PROTEIN SORTING-ASSOCIATED"/>
    <property type="match status" value="1"/>
</dbReference>
<proteinExistence type="inferred from homology"/>
<gene>
    <name evidence="3" type="primary">LOC102807501</name>
</gene>
<evidence type="ECO:0000256" key="1">
    <source>
        <dbReference type="ARBA" id="ARBA00009884"/>
    </source>
</evidence>
<evidence type="ECO:0000313" key="3">
    <source>
        <dbReference type="RefSeq" id="XP_006822276.1"/>
    </source>
</evidence>
<dbReference type="Gene3D" id="3.90.830.10">
    <property type="entry name" value="Syntaxin Binding Protein 1, Chain A, domain 2"/>
    <property type="match status" value="1"/>
</dbReference>
<name>A0ABM0MQI5_SACKO</name>
<protein>
    <submittedName>
        <fullName evidence="3">Syntaxin-binding protein 1-like</fullName>
    </submittedName>
</protein>
<dbReference type="Gene3D" id="3.40.50.1910">
    <property type="match status" value="1"/>
</dbReference>
<comment type="similarity">
    <text evidence="1">Belongs to the STXBP/unc-18/SEC1 family.</text>
</comment>
<evidence type="ECO:0000313" key="2">
    <source>
        <dbReference type="Proteomes" id="UP000694865"/>
    </source>
</evidence>
<dbReference type="InterPro" id="IPR043127">
    <property type="entry name" value="Sec-1-like_dom3a"/>
</dbReference>
<dbReference type="InterPro" id="IPR036045">
    <property type="entry name" value="Sec1-like_sf"/>
</dbReference>
<dbReference type="Pfam" id="PF00995">
    <property type="entry name" value="Sec1"/>
    <property type="match status" value="1"/>
</dbReference>
<organism evidence="2 3">
    <name type="scientific">Saccoglossus kowalevskii</name>
    <name type="common">Acorn worm</name>
    <dbReference type="NCBI Taxonomy" id="10224"/>
    <lineage>
        <taxon>Eukaryota</taxon>
        <taxon>Metazoa</taxon>
        <taxon>Hemichordata</taxon>
        <taxon>Enteropneusta</taxon>
        <taxon>Harrimaniidae</taxon>
        <taxon>Saccoglossus</taxon>
    </lineage>
</organism>
<dbReference type="GeneID" id="102807501"/>
<dbReference type="InterPro" id="IPR001619">
    <property type="entry name" value="Sec1-like"/>
</dbReference>
<feature type="non-terminal residue" evidence="3">
    <location>
        <position position="264"/>
    </location>
</feature>
<reference evidence="3" key="1">
    <citation type="submission" date="2025-08" db="UniProtKB">
        <authorList>
            <consortium name="RefSeq"/>
        </authorList>
    </citation>
    <scope>IDENTIFICATION</scope>
    <source>
        <tissue evidence="3">Testes</tissue>
    </source>
</reference>
<keyword evidence="2" id="KW-1185">Reference proteome</keyword>